<dbReference type="HOGENOM" id="CLU_2609819_0_0_1"/>
<evidence type="ECO:0000313" key="1">
    <source>
        <dbReference type="EnsemblPlants" id="OBART05G16080.1"/>
    </source>
</evidence>
<accession>A0A0D3G7I5</accession>
<name>A0A0D3G7I5_9ORYZ</name>
<protein>
    <submittedName>
        <fullName evidence="1">Uncharacterized protein</fullName>
    </submittedName>
</protein>
<dbReference type="AlphaFoldDB" id="A0A0D3G7I5"/>
<keyword evidence="2" id="KW-1185">Reference proteome</keyword>
<reference evidence="1" key="1">
    <citation type="journal article" date="2009" name="Rice">
        <title>De Novo Next Generation Sequencing of Plant Genomes.</title>
        <authorList>
            <person name="Rounsley S."/>
            <person name="Marri P.R."/>
            <person name="Yu Y."/>
            <person name="He R."/>
            <person name="Sisneros N."/>
            <person name="Goicoechea J.L."/>
            <person name="Lee S.J."/>
            <person name="Angelova A."/>
            <person name="Kudrna D."/>
            <person name="Luo M."/>
            <person name="Affourtit J."/>
            <person name="Desany B."/>
            <person name="Knight J."/>
            <person name="Niazi F."/>
            <person name="Egholm M."/>
            <person name="Wing R.A."/>
        </authorList>
    </citation>
    <scope>NUCLEOTIDE SEQUENCE [LARGE SCALE GENOMIC DNA]</scope>
    <source>
        <strain evidence="1">cv. IRGC 105608</strain>
    </source>
</reference>
<evidence type="ECO:0000313" key="2">
    <source>
        <dbReference type="Proteomes" id="UP000026960"/>
    </source>
</evidence>
<reference evidence="1" key="2">
    <citation type="submission" date="2015-03" db="UniProtKB">
        <authorList>
            <consortium name="EnsemblPlants"/>
        </authorList>
    </citation>
    <scope>IDENTIFICATION</scope>
</reference>
<sequence>MGKVSARAGGLVIDAPAVQTHAPNSTQVVGFLTLAVSGAVLLLPTGLCPSCCSQPHLDACRHRRRRRGSNTLPWSEKKH</sequence>
<dbReference type="Proteomes" id="UP000026960">
    <property type="component" value="Chromosome 5"/>
</dbReference>
<dbReference type="PaxDb" id="65489-OBART05G16080.1"/>
<dbReference type="EnsemblPlants" id="OBART05G16080.1">
    <property type="protein sequence ID" value="OBART05G16080.1"/>
    <property type="gene ID" value="OBART05G16080"/>
</dbReference>
<proteinExistence type="predicted"/>
<organism evidence="1">
    <name type="scientific">Oryza barthii</name>
    <dbReference type="NCBI Taxonomy" id="65489"/>
    <lineage>
        <taxon>Eukaryota</taxon>
        <taxon>Viridiplantae</taxon>
        <taxon>Streptophyta</taxon>
        <taxon>Embryophyta</taxon>
        <taxon>Tracheophyta</taxon>
        <taxon>Spermatophyta</taxon>
        <taxon>Magnoliopsida</taxon>
        <taxon>Liliopsida</taxon>
        <taxon>Poales</taxon>
        <taxon>Poaceae</taxon>
        <taxon>BOP clade</taxon>
        <taxon>Oryzoideae</taxon>
        <taxon>Oryzeae</taxon>
        <taxon>Oryzinae</taxon>
        <taxon>Oryza</taxon>
    </lineage>
</organism>
<dbReference type="Gramene" id="OBART05G16080.1">
    <property type="protein sequence ID" value="OBART05G16080.1"/>
    <property type="gene ID" value="OBART05G16080"/>
</dbReference>